<name>A0A8D2JHI0_VARKO</name>
<dbReference type="FunFam" id="3.40.50.2300:FF:000016">
    <property type="entry name" value="Taste 1 receptor member 2"/>
    <property type="match status" value="1"/>
</dbReference>
<dbReference type="GO" id="GO:0050917">
    <property type="term" value="P:sensory perception of umami taste"/>
    <property type="evidence" value="ECO:0007669"/>
    <property type="project" value="TreeGrafter"/>
</dbReference>
<dbReference type="PANTHER" id="PTHR24061:SF3">
    <property type="entry name" value="TASTE RECEPTOR TYPE 1 MEMBER 1"/>
    <property type="match status" value="1"/>
</dbReference>
<dbReference type="AlphaFoldDB" id="A0A8D2JHI0"/>
<evidence type="ECO:0000313" key="15">
    <source>
        <dbReference type="Ensembl" id="ENSVKKP00000009015.1"/>
    </source>
</evidence>
<dbReference type="InterPro" id="IPR000337">
    <property type="entry name" value="GPCR_3"/>
</dbReference>
<evidence type="ECO:0000313" key="16">
    <source>
        <dbReference type="Proteomes" id="UP000694545"/>
    </source>
</evidence>
<dbReference type="Proteomes" id="UP000694545">
    <property type="component" value="Unplaced"/>
</dbReference>
<keyword evidence="9" id="KW-0325">Glycoprotein</keyword>
<dbReference type="PROSITE" id="PS00980">
    <property type="entry name" value="G_PROTEIN_RECEP_F3_2"/>
    <property type="match status" value="1"/>
</dbReference>
<dbReference type="GO" id="GO:0005886">
    <property type="term" value="C:plasma membrane"/>
    <property type="evidence" value="ECO:0007669"/>
    <property type="project" value="UniProtKB-SubCell"/>
</dbReference>
<dbReference type="PROSITE" id="PS00981">
    <property type="entry name" value="G_PROTEIN_RECEP_F3_3"/>
    <property type="match status" value="1"/>
</dbReference>
<evidence type="ECO:0000256" key="9">
    <source>
        <dbReference type="ARBA" id="ARBA00023180"/>
    </source>
</evidence>
<sequence>MGLPLPSLTPLLLLASCCSPSQGSSSPLRLGGDYMLAGLFPIHRSTAVKRHRSKPEVDSCERSCSNYHLVQAMRFAVEEINNSSRLLPNVSLGYEIYDSCLPSTTMYATLSILSQGGGSCHSHQHVAVAANYTWYLPKAVAAIGPDNSEDALLVASLLGIFRMPEVSYEASSPTLSLKRVYPSFLRTIPSDHVQVHALVRLLKKFNWAWVAVVGSNNNYGHQGLQMLHDTAAREGICFAYQGVMPVDQDAGSAELEAVVRGVVASRVNVTVIFANKHSAAPFFQEVVRQNVTGRVWVGTEDWTLATGAWQIPGIRDIGTIMGMAIKQTCLPEMAAFDAASSLGCGRATDCWNRGEACSQRCSRFCRPGSPDGRLEPSPYDVQGAFGVYSAVYAVAHGLHRLLHCQRGVCHKDVVYPWQLLTEMKRVNFSLRNRWIDFDPRGDALAGYDVVMWRWAGQAWNCSVVGSFSRNPNRLSIDGDALQWHTQANQVPVSACSEDCGVGEQKVPQGVHRCCFHCVGCLPGTFLNRSDSYTCQRCGEDQWSPARSETCFARTSVFLAWDDHVSVALLIATTVLTLLVAGAMAVFFRNLRTPIVKSAGGCLCFAMLGSLAFASTSLYWHFGAPDRVACLVRAPLYNVSFTVCLACMMARSFQIVIIFKMAARAPGLYEAWRRYHGPGLLIGTLTGLQGLLSLLQVSTSPPAPYKNYEAFPDMIVLECSLGGLTGLSLGLAYNGFLGIACFAISYVGKDLPNSYNEAKCITFSLLIYFVSFIFFTTTQALYQGKYQAAIGIASHLSTLSGIFGSYFAPKVYVILFRSELNTHEQFQMSIQMYTKRISSAS</sequence>
<feature type="signal peptide" evidence="13">
    <location>
        <begin position="1"/>
        <end position="23"/>
    </location>
</feature>
<dbReference type="PRINTS" id="PR00592">
    <property type="entry name" value="CASENSINGR"/>
</dbReference>
<keyword evidence="10" id="KW-0807">Transducer</keyword>
<dbReference type="InterPro" id="IPR017979">
    <property type="entry name" value="GPCR_3_CS"/>
</dbReference>
<feature type="transmembrane region" description="Helical" evidence="12">
    <location>
        <begin position="599"/>
        <end position="621"/>
    </location>
</feature>
<dbReference type="InterPro" id="IPR017978">
    <property type="entry name" value="GPCR_3_C"/>
</dbReference>
<protein>
    <submittedName>
        <fullName evidence="15">Taste 1 receptor member 1</fullName>
    </submittedName>
</protein>
<dbReference type="InterPro" id="IPR028082">
    <property type="entry name" value="Peripla_BP_I"/>
</dbReference>
<dbReference type="PROSITE" id="PS50259">
    <property type="entry name" value="G_PROTEIN_RECEP_F3_4"/>
    <property type="match status" value="1"/>
</dbReference>
<keyword evidence="5 12" id="KW-1133">Transmembrane helix</keyword>
<gene>
    <name evidence="15" type="primary">TAS1R1</name>
</gene>
<keyword evidence="7 12" id="KW-0472">Membrane</keyword>
<evidence type="ECO:0000256" key="3">
    <source>
        <dbReference type="ARBA" id="ARBA00022692"/>
    </source>
</evidence>
<accession>A0A8D2JHI0</accession>
<feature type="chain" id="PRO_5034086237" evidence="13">
    <location>
        <begin position="24"/>
        <end position="840"/>
    </location>
</feature>
<feature type="transmembrane region" description="Helical" evidence="12">
    <location>
        <begin position="633"/>
        <end position="658"/>
    </location>
</feature>
<dbReference type="InterPro" id="IPR011500">
    <property type="entry name" value="GPCR_3_9-Cys_dom"/>
</dbReference>
<feature type="transmembrane region" description="Helical" evidence="12">
    <location>
        <begin position="787"/>
        <end position="807"/>
    </location>
</feature>
<reference evidence="15" key="2">
    <citation type="submission" date="2025-09" db="UniProtKB">
        <authorList>
            <consortium name="Ensembl"/>
        </authorList>
    </citation>
    <scope>IDENTIFICATION</scope>
</reference>
<proteinExistence type="inferred from homology"/>
<evidence type="ECO:0000256" key="1">
    <source>
        <dbReference type="ARBA" id="ARBA00004651"/>
    </source>
</evidence>
<organism evidence="15 16">
    <name type="scientific">Varanus komodoensis</name>
    <name type="common">Komodo dragon</name>
    <dbReference type="NCBI Taxonomy" id="61221"/>
    <lineage>
        <taxon>Eukaryota</taxon>
        <taxon>Metazoa</taxon>
        <taxon>Chordata</taxon>
        <taxon>Craniata</taxon>
        <taxon>Vertebrata</taxon>
        <taxon>Euteleostomi</taxon>
        <taxon>Lepidosauria</taxon>
        <taxon>Squamata</taxon>
        <taxon>Bifurcata</taxon>
        <taxon>Unidentata</taxon>
        <taxon>Episquamata</taxon>
        <taxon>Toxicofera</taxon>
        <taxon>Anguimorpha</taxon>
        <taxon>Paleoanguimorpha</taxon>
        <taxon>Varanoidea</taxon>
        <taxon>Varanidae</taxon>
        <taxon>Varanus</taxon>
    </lineage>
</organism>
<evidence type="ECO:0000256" key="4">
    <source>
        <dbReference type="ARBA" id="ARBA00022729"/>
    </source>
</evidence>
<keyword evidence="3 12" id="KW-0812">Transmembrane</keyword>
<keyword evidence="8" id="KW-0675">Receptor</keyword>
<dbReference type="SUPFAM" id="SSF53822">
    <property type="entry name" value="Periplasmic binding protein-like I"/>
    <property type="match status" value="1"/>
</dbReference>
<dbReference type="Pfam" id="PF01094">
    <property type="entry name" value="ANF_receptor"/>
    <property type="match status" value="1"/>
</dbReference>
<feature type="transmembrane region" description="Helical" evidence="12">
    <location>
        <begin position="759"/>
        <end position="781"/>
    </location>
</feature>
<evidence type="ECO:0000256" key="12">
    <source>
        <dbReference type="SAM" id="Phobius"/>
    </source>
</evidence>
<dbReference type="GO" id="GO:0004930">
    <property type="term" value="F:G protein-coupled receptor activity"/>
    <property type="evidence" value="ECO:0007669"/>
    <property type="project" value="UniProtKB-KW"/>
</dbReference>
<feature type="transmembrane region" description="Helical" evidence="12">
    <location>
        <begin position="730"/>
        <end position="747"/>
    </location>
</feature>
<dbReference type="Gene3D" id="2.10.50.30">
    <property type="entry name" value="GPCR, family 3, nine cysteines domain"/>
    <property type="match status" value="1"/>
</dbReference>
<keyword evidence="16" id="KW-1185">Reference proteome</keyword>
<dbReference type="PRINTS" id="PR00248">
    <property type="entry name" value="GPCRMGR"/>
</dbReference>
<reference evidence="15" key="1">
    <citation type="submission" date="2025-08" db="UniProtKB">
        <authorList>
            <consortium name="Ensembl"/>
        </authorList>
    </citation>
    <scope>IDENTIFICATION</scope>
</reference>
<keyword evidence="2" id="KW-1003">Cell membrane</keyword>
<evidence type="ECO:0000256" key="7">
    <source>
        <dbReference type="ARBA" id="ARBA00023136"/>
    </source>
</evidence>
<evidence type="ECO:0000256" key="2">
    <source>
        <dbReference type="ARBA" id="ARBA00022475"/>
    </source>
</evidence>
<dbReference type="Pfam" id="PF00003">
    <property type="entry name" value="7tm_3"/>
    <property type="match status" value="1"/>
</dbReference>
<dbReference type="FunFam" id="2.10.50.30:FF:000004">
    <property type="entry name" value="Taste receptor type 1 member 3-like protein"/>
    <property type="match status" value="1"/>
</dbReference>
<evidence type="ECO:0000259" key="14">
    <source>
        <dbReference type="PROSITE" id="PS50259"/>
    </source>
</evidence>
<evidence type="ECO:0000256" key="8">
    <source>
        <dbReference type="ARBA" id="ARBA00023170"/>
    </source>
</evidence>
<dbReference type="InterPro" id="IPR038550">
    <property type="entry name" value="GPCR_3_9-Cys_sf"/>
</dbReference>
<evidence type="ECO:0000256" key="6">
    <source>
        <dbReference type="ARBA" id="ARBA00023040"/>
    </source>
</evidence>
<comment type="subcellular location">
    <subcellularLocation>
        <location evidence="1">Cell membrane</location>
        <topology evidence="1">Multi-pass membrane protein</topology>
    </subcellularLocation>
</comment>
<evidence type="ECO:0000256" key="11">
    <source>
        <dbReference type="ARBA" id="ARBA00038492"/>
    </source>
</evidence>
<keyword evidence="6" id="KW-0297">G-protein coupled receptor</keyword>
<dbReference type="OMA" id="EDWAIST"/>
<dbReference type="Gene3D" id="3.40.50.2300">
    <property type="match status" value="2"/>
</dbReference>
<feature type="domain" description="G-protein coupled receptors family 3 profile" evidence="14">
    <location>
        <begin position="564"/>
        <end position="829"/>
    </location>
</feature>
<dbReference type="Pfam" id="PF07562">
    <property type="entry name" value="NCD3G"/>
    <property type="match status" value="1"/>
</dbReference>
<feature type="transmembrane region" description="Helical" evidence="12">
    <location>
        <begin position="679"/>
        <end position="697"/>
    </location>
</feature>
<feature type="transmembrane region" description="Helical" evidence="12">
    <location>
        <begin position="564"/>
        <end position="587"/>
    </location>
</feature>
<dbReference type="PANTHER" id="PTHR24061">
    <property type="entry name" value="CALCIUM-SENSING RECEPTOR-RELATED"/>
    <property type="match status" value="1"/>
</dbReference>
<evidence type="ECO:0000256" key="13">
    <source>
        <dbReference type="SAM" id="SignalP"/>
    </source>
</evidence>
<keyword evidence="4 13" id="KW-0732">Signal</keyword>
<dbReference type="Ensembl" id="ENSVKKT00000009246.1">
    <property type="protein sequence ID" value="ENSVKKP00000009015.1"/>
    <property type="gene ID" value="ENSVKKG00000006404.1"/>
</dbReference>
<evidence type="ECO:0000256" key="10">
    <source>
        <dbReference type="ARBA" id="ARBA00023224"/>
    </source>
</evidence>
<dbReference type="InterPro" id="IPR000068">
    <property type="entry name" value="GPCR_3_Ca_sens_rcpt-rel"/>
</dbReference>
<evidence type="ECO:0000256" key="5">
    <source>
        <dbReference type="ARBA" id="ARBA00022989"/>
    </source>
</evidence>
<dbReference type="InterPro" id="IPR001828">
    <property type="entry name" value="ANF_lig-bd_rcpt"/>
</dbReference>
<comment type="similarity">
    <text evidence="11">Belongs to the G-protein coupled receptor 3 family. TAS1R subfamily.</text>
</comment>